<evidence type="ECO:0000313" key="7">
    <source>
        <dbReference type="Proteomes" id="UP000759443"/>
    </source>
</evidence>
<dbReference type="InterPro" id="IPR003593">
    <property type="entry name" value="AAA+_ATPase"/>
</dbReference>
<dbReference type="GO" id="GO:0005524">
    <property type="term" value="F:ATP binding"/>
    <property type="evidence" value="ECO:0007669"/>
    <property type="project" value="UniProtKB-KW"/>
</dbReference>
<comment type="caution">
    <text evidence="6">The sequence shown here is derived from an EMBL/GenBank/DDBJ whole genome shotgun (WGS) entry which is preliminary data.</text>
</comment>
<dbReference type="Proteomes" id="UP000759443">
    <property type="component" value="Unassembled WGS sequence"/>
</dbReference>
<reference evidence="6 7" key="1">
    <citation type="submission" date="2021-03" db="EMBL/GenBank/DDBJ databases">
        <title>Genomic Encyclopedia of Type Strains, Phase IV (KMG-IV): sequencing the most valuable type-strain genomes for metagenomic binning, comparative biology and taxonomic classification.</title>
        <authorList>
            <person name="Goeker M."/>
        </authorList>
    </citation>
    <scope>NUCLEOTIDE SEQUENCE [LARGE SCALE GENOMIC DNA]</scope>
    <source>
        <strain evidence="6 7">DSM 21600</strain>
    </source>
</reference>
<dbReference type="EMBL" id="JAGGJU010000001">
    <property type="protein sequence ID" value="MBP1849200.1"/>
    <property type="molecule type" value="Genomic_DNA"/>
</dbReference>
<evidence type="ECO:0000259" key="5">
    <source>
        <dbReference type="PROSITE" id="PS50893"/>
    </source>
</evidence>
<accession>A0ABS4DU51</accession>
<dbReference type="InterPro" id="IPR003439">
    <property type="entry name" value="ABC_transporter-like_ATP-bd"/>
</dbReference>
<dbReference type="PROSITE" id="PS00211">
    <property type="entry name" value="ABC_TRANSPORTER_1"/>
    <property type="match status" value="1"/>
</dbReference>
<keyword evidence="7" id="KW-1185">Reference proteome</keyword>
<comment type="similarity">
    <text evidence="1">Belongs to the ABC transporter superfamily.</text>
</comment>
<dbReference type="Pfam" id="PF00005">
    <property type="entry name" value="ABC_tran"/>
    <property type="match status" value="1"/>
</dbReference>
<dbReference type="PANTHER" id="PTHR42788:SF13">
    <property type="entry name" value="ALIPHATIC SULFONATES IMPORT ATP-BINDING PROTEIN SSUB"/>
    <property type="match status" value="1"/>
</dbReference>
<evidence type="ECO:0000256" key="1">
    <source>
        <dbReference type="ARBA" id="ARBA00005417"/>
    </source>
</evidence>
<dbReference type="InterPro" id="IPR050166">
    <property type="entry name" value="ABC_transporter_ATP-bind"/>
</dbReference>
<organism evidence="6 7">
    <name type="scientific">Rhizobium halophytocola</name>
    <dbReference type="NCBI Taxonomy" id="735519"/>
    <lineage>
        <taxon>Bacteria</taxon>
        <taxon>Pseudomonadati</taxon>
        <taxon>Pseudomonadota</taxon>
        <taxon>Alphaproteobacteria</taxon>
        <taxon>Hyphomicrobiales</taxon>
        <taxon>Rhizobiaceae</taxon>
        <taxon>Rhizobium/Agrobacterium group</taxon>
        <taxon>Rhizobium</taxon>
    </lineage>
</organism>
<dbReference type="InterPro" id="IPR027417">
    <property type="entry name" value="P-loop_NTPase"/>
</dbReference>
<proteinExistence type="inferred from homology"/>
<name>A0ABS4DU51_9HYPH</name>
<evidence type="ECO:0000313" key="6">
    <source>
        <dbReference type="EMBL" id="MBP1849200.1"/>
    </source>
</evidence>
<evidence type="ECO:0000256" key="2">
    <source>
        <dbReference type="ARBA" id="ARBA00022448"/>
    </source>
</evidence>
<evidence type="ECO:0000256" key="3">
    <source>
        <dbReference type="ARBA" id="ARBA00022741"/>
    </source>
</evidence>
<dbReference type="CDD" id="cd03293">
    <property type="entry name" value="ABC_NrtD_SsuB_transporters"/>
    <property type="match status" value="1"/>
</dbReference>
<evidence type="ECO:0000256" key="4">
    <source>
        <dbReference type="ARBA" id="ARBA00022840"/>
    </source>
</evidence>
<dbReference type="PANTHER" id="PTHR42788">
    <property type="entry name" value="TAURINE IMPORT ATP-BINDING PROTEIN-RELATED"/>
    <property type="match status" value="1"/>
</dbReference>
<dbReference type="SUPFAM" id="SSF52540">
    <property type="entry name" value="P-loop containing nucleoside triphosphate hydrolases"/>
    <property type="match status" value="1"/>
</dbReference>
<dbReference type="SMART" id="SM00382">
    <property type="entry name" value="AAA"/>
    <property type="match status" value="1"/>
</dbReference>
<keyword evidence="3" id="KW-0547">Nucleotide-binding</keyword>
<dbReference type="RefSeq" id="WP_209942092.1">
    <property type="nucleotide sequence ID" value="NZ_JAGGJU010000001.1"/>
</dbReference>
<keyword evidence="2" id="KW-0813">Transport</keyword>
<protein>
    <submittedName>
        <fullName evidence="6">NitT/TauT family transport system ATP-binding protein</fullName>
    </submittedName>
</protein>
<feature type="domain" description="ABC transporter" evidence="5">
    <location>
        <begin position="23"/>
        <end position="254"/>
    </location>
</feature>
<sequence>MAPQEKRYPSLVEAPGPAPLIELEKVSVHFASQDGARVTALQSLNLQIRSGEIMSLVGPSGCGKSTTLRLIAGLQQPSEGMLTIHGGAKRKGFSEVAIVFQRPTLLPWLDVLSNVLYPARVLSRRLGAEQKARAMDLLDLVGLADAASKRPRELSGGMQQRVAICRSLILDPKILLMDEPFGALDALTREDLQLDLLRIHAETGKTILLVTHSISEAVLLSDRVAVMSARPGRLQELHVIDIAKPRSHHTPSDPKFVSHAQQIRDEIFEPRKEN</sequence>
<dbReference type="PROSITE" id="PS50893">
    <property type="entry name" value="ABC_TRANSPORTER_2"/>
    <property type="match status" value="1"/>
</dbReference>
<dbReference type="Gene3D" id="3.40.50.300">
    <property type="entry name" value="P-loop containing nucleotide triphosphate hydrolases"/>
    <property type="match status" value="1"/>
</dbReference>
<keyword evidence="4 6" id="KW-0067">ATP-binding</keyword>
<dbReference type="InterPro" id="IPR017871">
    <property type="entry name" value="ABC_transporter-like_CS"/>
</dbReference>
<gene>
    <name evidence="6" type="ORF">J2Z17_000617</name>
</gene>